<reference evidence="6 7" key="1">
    <citation type="submission" date="2024-06" db="EMBL/GenBank/DDBJ databases">
        <title>The Natural Products Discovery Center: Release of the First 8490 Sequenced Strains for Exploring Actinobacteria Biosynthetic Diversity.</title>
        <authorList>
            <person name="Kalkreuter E."/>
            <person name="Kautsar S.A."/>
            <person name="Yang D."/>
            <person name="Bader C.D."/>
            <person name="Teijaro C.N."/>
            <person name="Fluegel L."/>
            <person name="Davis C.M."/>
            <person name="Simpson J.R."/>
            <person name="Lauterbach L."/>
            <person name="Steele A.D."/>
            <person name="Gui C."/>
            <person name="Meng S."/>
            <person name="Li G."/>
            <person name="Viehrig K."/>
            <person name="Ye F."/>
            <person name="Su P."/>
            <person name="Kiefer A.F."/>
            <person name="Nichols A."/>
            <person name="Cepeda A.J."/>
            <person name="Yan W."/>
            <person name="Fan B."/>
            <person name="Jiang Y."/>
            <person name="Adhikari A."/>
            <person name="Zheng C.-J."/>
            <person name="Schuster L."/>
            <person name="Cowan T.M."/>
            <person name="Smanski M.J."/>
            <person name="Chevrette M.G."/>
            <person name="De Carvalho L.P.S."/>
            <person name="Shen B."/>
        </authorList>
    </citation>
    <scope>NUCLEOTIDE SEQUENCE [LARGE SCALE GENOMIC DNA]</scope>
    <source>
        <strain evidence="6 7">NPDC052768</strain>
    </source>
</reference>
<dbReference type="EC" id="2.3.1.180" evidence="6"/>
<evidence type="ECO:0000256" key="1">
    <source>
        <dbReference type="ARBA" id="ARBA00022490"/>
    </source>
</evidence>
<dbReference type="InterPro" id="IPR013751">
    <property type="entry name" value="ACP_syn_III_N"/>
</dbReference>
<dbReference type="PANTHER" id="PTHR34069">
    <property type="entry name" value="3-OXOACYL-[ACYL-CARRIER-PROTEIN] SYNTHASE 3"/>
    <property type="match status" value="1"/>
</dbReference>
<comment type="caution">
    <text evidence="6">The sequence shown here is derived from an EMBL/GenBank/DDBJ whole genome shotgun (WGS) entry which is preliminary data.</text>
</comment>
<keyword evidence="1" id="KW-0963">Cytoplasm</keyword>
<keyword evidence="7" id="KW-1185">Reference proteome</keyword>
<evidence type="ECO:0000313" key="6">
    <source>
        <dbReference type="EMBL" id="MEV5246557.1"/>
    </source>
</evidence>
<organism evidence="6 7">
    <name type="scientific">Streptomyces werraensis</name>
    <dbReference type="NCBI Taxonomy" id="68284"/>
    <lineage>
        <taxon>Bacteria</taxon>
        <taxon>Bacillati</taxon>
        <taxon>Actinomycetota</taxon>
        <taxon>Actinomycetes</taxon>
        <taxon>Kitasatosporales</taxon>
        <taxon>Streptomycetaceae</taxon>
        <taxon>Streptomyces</taxon>
    </lineage>
</organism>
<dbReference type="PANTHER" id="PTHR34069:SF2">
    <property type="entry name" value="BETA-KETOACYL-[ACYL-CARRIER-PROTEIN] SYNTHASE III"/>
    <property type="match status" value="1"/>
</dbReference>
<keyword evidence="2 6" id="KW-0808">Transferase</keyword>
<evidence type="ECO:0000259" key="4">
    <source>
        <dbReference type="Pfam" id="PF08541"/>
    </source>
</evidence>
<dbReference type="Pfam" id="PF08541">
    <property type="entry name" value="ACP_syn_III_C"/>
    <property type="match status" value="1"/>
</dbReference>
<keyword evidence="3 6" id="KW-0012">Acyltransferase</keyword>
<feature type="domain" description="Beta-ketoacyl-[acyl-carrier-protein] synthase III N-terminal" evidence="5">
    <location>
        <begin position="114"/>
        <end position="195"/>
    </location>
</feature>
<dbReference type="SUPFAM" id="SSF53901">
    <property type="entry name" value="Thiolase-like"/>
    <property type="match status" value="1"/>
</dbReference>
<evidence type="ECO:0000256" key="3">
    <source>
        <dbReference type="ARBA" id="ARBA00023315"/>
    </source>
</evidence>
<evidence type="ECO:0000259" key="5">
    <source>
        <dbReference type="Pfam" id="PF08545"/>
    </source>
</evidence>
<dbReference type="NCBIfam" id="NF006829">
    <property type="entry name" value="PRK09352.1"/>
    <property type="match status" value="1"/>
</dbReference>
<dbReference type="Gene3D" id="3.40.47.10">
    <property type="match status" value="1"/>
</dbReference>
<dbReference type="InterPro" id="IPR016039">
    <property type="entry name" value="Thiolase-like"/>
</dbReference>
<dbReference type="Proteomes" id="UP001552527">
    <property type="component" value="Unassembled WGS sequence"/>
</dbReference>
<dbReference type="Pfam" id="PF08545">
    <property type="entry name" value="ACP_syn_III"/>
    <property type="match status" value="1"/>
</dbReference>
<dbReference type="InterPro" id="IPR013747">
    <property type="entry name" value="ACP_syn_III_C"/>
</dbReference>
<evidence type="ECO:0000313" key="7">
    <source>
        <dbReference type="Proteomes" id="UP001552527"/>
    </source>
</evidence>
<protein>
    <submittedName>
        <fullName evidence="6">Beta-ketoacyl-ACP synthase 3</fullName>
        <ecNumber evidence="6">2.3.1.180</ecNumber>
    </submittedName>
</protein>
<name>A0ABV3JEH5_9ACTN</name>
<feature type="domain" description="Beta-ketoacyl-[acyl-carrier-protein] synthase III C-terminal" evidence="4">
    <location>
        <begin position="247"/>
        <end position="341"/>
    </location>
</feature>
<accession>A0ABV3JEH5</accession>
<sequence length="343" mass="35407">MTVYAPALPGVGILGTGSYLPEHIVTNDTAGQRAGVSAQWIERKTGIVQRRYAARHEAASDLAAEAAASALDDAGVRAEDLAWIVVATSTPDHPQPATAALVQHRLGAHGAAAFDVNAVCAGFVAALHTAARLLAGDGGGGRRCALVVGAEVYSRIIDPADRRTAPLFGDGAGAVVIGPVGEGRGLIGTAMRTDGHLHELIGVHAGGSRQPATAKTVARGEHHFAMQGRAVREFVERELPLAVAGTLERFSVAPGQVDHFVPHQANGEMLRSVAGRLGLTSARIHLPVDRHGNTGAASVPLALDHARRQPGPPDGALRDGQLVLLAGFGGGMTLGTTLLRWGR</sequence>
<dbReference type="GO" id="GO:0033818">
    <property type="term" value="F:beta-ketoacyl-acyl-carrier-protein synthase III activity"/>
    <property type="evidence" value="ECO:0007669"/>
    <property type="project" value="UniProtKB-EC"/>
</dbReference>
<gene>
    <name evidence="6" type="ORF">AB0K95_14985</name>
</gene>
<proteinExistence type="predicted"/>
<evidence type="ECO:0000256" key="2">
    <source>
        <dbReference type="ARBA" id="ARBA00022679"/>
    </source>
</evidence>
<dbReference type="CDD" id="cd00830">
    <property type="entry name" value="KAS_III"/>
    <property type="match status" value="1"/>
</dbReference>
<dbReference type="EMBL" id="JBFATE010000005">
    <property type="protein sequence ID" value="MEV5246557.1"/>
    <property type="molecule type" value="Genomic_DNA"/>
</dbReference>
<dbReference type="RefSeq" id="WP_364022000.1">
    <property type="nucleotide sequence ID" value="NZ_JBFATD010000023.1"/>
</dbReference>